<name>A0ABN3YA82_9ENTE</name>
<organism evidence="1 2">
    <name type="scientific">Tetragenococcus solitarius</name>
    <dbReference type="NCBI Taxonomy" id="71453"/>
    <lineage>
        <taxon>Bacteria</taxon>
        <taxon>Bacillati</taxon>
        <taxon>Bacillota</taxon>
        <taxon>Bacilli</taxon>
        <taxon>Lactobacillales</taxon>
        <taxon>Enterococcaceae</taxon>
        <taxon>Tetragenococcus</taxon>
    </lineage>
</organism>
<dbReference type="EMBL" id="BAAAXQ010000067">
    <property type="protein sequence ID" value="GAA3023678.1"/>
    <property type="molecule type" value="Genomic_DNA"/>
</dbReference>
<proteinExistence type="predicted"/>
<keyword evidence="2" id="KW-1185">Reference proteome</keyword>
<protein>
    <submittedName>
        <fullName evidence="1">Uncharacterized protein</fullName>
    </submittedName>
</protein>
<accession>A0ABN3YA82</accession>
<evidence type="ECO:0000313" key="1">
    <source>
        <dbReference type="EMBL" id="GAA3023678.1"/>
    </source>
</evidence>
<evidence type="ECO:0000313" key="2">
    <source>
        <dbReference type="Proteomes" id="UP001501577"/>
    </source>
</evidence>
<dbReference type="Proteomes" id="UP001501577">
    <property type="component" value="Unassembled WGS sequence"/>
</dbReference>
<reference evidence="1 2" key="1">
    <citation type="journal article" date="2019" name="Int. J. Syst. Evol. Microbiol.">
        <title>The Global Catalogue of Microorganisms (GCM) 10K type strain sequencing project: providing services to taxonomists for standard genome sequencing and annotation.</title>
        <authorList>
            <consortium name="The Broad Institute Genomics Platform"/>
            <consortium name="The Broad Institute Genome Sequencing Center for Infectious Disease"/>
            <person name="Wu L."/>
            <person name="Ma J."/>
        </authorList>
    </citation>
    <scope>NUCLEOTIDE SEQUENCE [LARGE SCALE GENOMIC DNA]</scope>
    <source>
        <strain evidence="1 2">JCM 8736</strain>
    </source>
</reference>
<sequence>MKKKGIYLTLAASTLFVSLYRLHTGIHVKKSYIRRELIPKRSKGTYVPHS</sequence>
<dbReference type="RefSeq" id="WP_157061658.1">
    <property type="nucleotide sequence ID" value="NZ_BAAAXQ010000067.1"/>
</dbReference>
<gene>
    <name evidence="1" type="ORF">GCM10019998_20400</name>
</gene>
<comment type="caution">
    <text evidence="1">The sequence shown here is derived from an EMBL/GenBank/DDBJ whole genome shotgun (WGS) entry which is preliminary data.</text>
</comment>